<protein>
    <submittedName>
        <fullName evidence="1">Uncharacterized protein</fullName>
    </submittedName>
</protein>
<dbReference type="AlphaFoldDB" id="A0A650CNV7"/>
<dbReference type="Proteomes" id="UP000423396">
    <property type="component" value="Chromosome"/>
</dbReference>
<proteinExistence type="predicted"/>
<evidence type="ECO:0000313" key="1">
    <source>
        <dbReference type="EMBL" id="QGR19516.1"/>
    </source>
</evidence>
<dbReference type="GeneID" id="42798528"/>
<keyword evidence="2" id="KW-1185">Reference proteome</keyword>
<accession>A0A650CNV7</accession>
<organism evidence="1 2">
    <name type="scientific">Stygiolobus azoricus</name>
    <dbReference type="NCBI Taxonomy" id="41675"/>
    <lineage>
        <taxon>Archaea</taxon>
        <taxon>Thermoproteota</taxon>
        <taxon>Thermoprotei</taxon>
        <taxon>Sulfolobales</taxon>
        <taxon>Sulfolobaceae</taxon>
        <taxon>Stygiolobus</taxon>
    </lineage>
</organism>
<evidence type="ECO:0000313" key="2">
    <source>
        <dbReference type="Proteomes" id="UP000423396"/>
    </source>
</evidence>
<name>A0A650CNV7_9CREN</name>
<sequence>MAHNSSIKIIISNATTGVQIACLQAIIPSQLYKYVYYSPQLGLAIFLVNVSDANKFYQIPLGDLHLGILQVETINGTYTNNIYVIPLGQLYTLQGGTLVYVNTTSIFQHYLNGTQAIYQDVKEDLEGAYVLIFVS</sequence>
<dbReference type="EMBL" id="CP045483">
    <property type="protein sequence ID" value="QGR19516.1"/>
    <property type="molecule type" value="Genomic_DNA"/>
</dbReference>
<dbReference type="KEGG" id="sazo:D1868_05620"/>
<dbReference type="RefSeq" id="WP_156006365.1">
    <property type="nucleotide sequence ID" value="NZ_CP045483.1"/>
</dbReference>
<gene>
    <name evidence="1" type="ORF">D1868_05620</name>
</gene>
<reference evidence="1 2" key="1">
    <citation type="submission" date="2019-10" db="EMBL/GenBank/DDBJ databases">
        <title>Genome Sequences from Six Type Strain Members of the Archaeal Family Sulfolobaceae: Acidianus ambivalens, Acidianus infernus, Metallosphaera prunae, Stygiolobus azoricus, Sulfolobus metallicus, and Sulfurisphaera ohwakuensis.</title>
        <authorList>
            <person name="Counts J.A."/>
            <person name="Kelly R.M."/>
        </authorList>
    </citation>
    <scope>NUCLEOTIDE SEQUENCE [LARGE SCALE GENOMIC DNA]</scope>
    <source>
        <strain evidence="1 2">FC6</strain>
    </source>
</reference>